<dbReference type="Pfam" id="PF20772">
    <property type="entry name" value="TACO1_YebC_N"/>
    <property type="match status" value="1"/>
</dbReference>
<evidence type="ECO:0000256" key="6">
    <source>
        <dbReference type="HAMAP-Rule" id="MF_00693"/>
    </source>
</evidence>
<dbReference type="FunFam" id="1.10.10.200:FF:000002">
    <property type="entry name" value="Probable transcriptional regulatory protein CLM62_37755"/>
    <property type="match status" value="1"/>
</dbReference>
<dbReference type="GO" id="GO:0003677">
    <property type="term" value="F:DNA binding"/>
    <property type="evidence" value="ECO:0007669"/>
    <property type="project" value="UniProtKB-UniRule"/>
</dbReference>
<keyword evidence="2 6" id="KW-0963">Cytoplasm</keyword>
<dbReference type="Gene3D" id="3.30.70.980">
    <property type="match status" value="2"/>
</dbReference>
<dbReference type="Proteomes" id="UP000265882">
    <property type="component" value="Unassembled WGS sequence"/>
</dbReference>
<dbReference type="NCBIfam" id="NF001030">
    <property type="entry name" value="PRK00110.1"/>
    <property type="match status" value="1"/>
</dbReference>
<name>A0A3A4NW71_ABYX5</name>
<dbReference type="InterPro" id="IPR049083">
    <property type="entry name" value="TACO1_YebC_N"/>
</dbReference>
<sequence length="249" mass="27085">MSGHSKWSKVKHVKAKEDAKRGKVFSKLIRELMVAARDAGGDPAFNPRLRTIIATAKAANMPNDNIDRAIKKGTGELGGASFEEITYEGYGPGGIAILVDVLTDNKNRTVSEIRHIMTRNNGNLGETGCVSWNFEKKGLIMVDVSKISEEKLFDAALEAGAEDIRTEGDTYEIVTAANDVMDIKDALEAKQIPISSAEQTKLPKSTVQVDGKTAEAALRLVDALEEHDDVQHVYSNFDIPEEIMAKIGA</sequence>
<dbReference type="GO" id="GO:0005829">
    <property type="term" value="C:cytosol"/>
    <property type="evidence" value="ECO:0007669"/>
    <property type="project" value="TreeGrafter"/>
</dbReference>
<dbReference type="InterPro" id="IPR026564">
    <property type="entry name" value="Transcrip_reg_TACO1-like_dom3"/>
</dbReference>
<keyword evidence="4 6" id="KW-0238">DNA-binding</keyword>
<dbReference type="PANTHER" id="PTHR12532">
    <property type="entry name" value="TRANSLATIONAL ACTIVATOR OF CYTOCHROME C OXIDASE 1"/>
    <property type="match status" value="1"/>
</dbReference>
<evidence type="ECO:0000259" key="8">
    <source>
        <dbReference type="Pfam" id="PF20772"/>
    </source>
</evidence>
<comment type="similarity">
    <text evidence="1 6">Belongs to the TACO1 family.</text>
</comment>
<keyword evidence="3 6" id="KW-0805">Transcription regulation</keyword>
<comment type="subcellular location">
    <subcellularLocation>
        <location evidence="6">Cytoplasm</location>
    </subcellularLocation>
</comment>
<dbReference type="EMBL" id="QZKU01000053">
    <property type="protein sequence ID" value="RJP22825.1"/>
    <property type="molecule type" value="Genomic_DNA"/>
</dbReference>
<dbReference type="SUPFAM" id="SSF75625">
    <property type="entry name" value="YebC-like"/>
    <property type="match status" value="1"/>
</dbReference>
<feature type="domain" description="TACO1/YebC-like N-terminal" evidence="8">
    <location>
        <begin position="5"/>
        <end position="76"/>
    </location>
</feature>
<dbReference type="GO" id="GO:0006355">
    <property type="term" value="P:regulation of DNA-templated transcription"/>
    <property type="evidence" value="ECO:0007669"/>
    <property type="project" value="UniProtKB-UniRule"/>
</dbReference>
<proteinExistence type="inferred from homology"/>
<dbReference type="InterPro" id="IPR002876">
    <property type="entry name" value="Transcrip_reg_TACO1-like"/>
</dbReference>
<evidence type="ECO:0000256" key="5">
    <source>
        <dbReference type="ARBA" id="ARBA00023163"/>
    </source>
</evidence>
<evidence type="ECO:0000256" key="3">
    <source>
        <dbReference type="ARBA" id="ARBA00023015"/>
    </source>
</evidence>
<dbReference type="Pfam" id="PF01709">
    <property type="entry name" value="Transcrip_reg"/>
    <property type="match status" value="1"/>
</dbReference>
<dbReference type="InterPro" id="IPR048300">
    <property type="entry name" value="TACO1_YebC-like_2nd/3rd_dom"/>
</dbReference>
<reference evidence="9 10" key="1">
    <citation type="journal article" date="2017" name="ISME J.">
        <title>Energy and carbon metabolisms in a deep terrestrial subsurface fluid microbial community.</title>
        <authorList>
            <person name="Momper L."/>
            <person name="Jungbluth S.P."/>
            <person name="Lee M.D."/>
            <person name="Amend J.P."/>
        </authorList>
    </citation>
    <scope>NUCLEOTIDE SEQUENCE [LARGE SCALE GENOMIC DNA]</scope>
    <source>
        <strain evidence="9">SURF_5</strain>
    </source>
</reference>
<comment type="caution">
    <text evidence="9">The sequence shown here is derived from an EMBL/GenBank/DDBJ whole genome shotgun (WGS) entry which is preliminary data.</text>
</comment>
<evidence type="ECO:0000256" key="2">
    <source>
        <dbReference type="ARBA" id="ARBA00022490"/>
    </source>
</evidence>
<evidence type="ECO:0000256" key="1">
    <source>
        <dbReference type="ARBA" id="ARBA00008724"/>
    </source>
</evidence>
<dbReference type="InterPro" id="IPR029072">
    <property type="entry name" value="YebC-like"/>
</dbReference>
<dbReference type="InterPro" id="IPR017856">
    <property type="entry name" value="Integrase-like_N"/>
</dbReference>
<accession>A0A3A4NW71</accession>
<dbReference type="Gene3D" id="1.10.10.200">
    <property type="match status" value="1"/>
</dbReference>
<organism evidence="9 10">
    <name type="scientific">Abyssobacteria bacterium (strain SURF_5)</name>
    <dbReference type="NCBI Taxonomy" id="2093360"/>
    <lineage>
        <taxon>Bacteria</taxon>
        <taxon>Pseudomonadati</taxon>
        <taxon>Candidatus Hydrogenedentota</taxon>
        <taxon>Candidatus Abyssobacteria</taxon>
    </lineage>
</organism>
<evidence type="ECO:0000256" key="4">
    <source>
        <dbReference type="ARBA" id="ARBA00023125"/>
    </source>
</evidence>
<dbReference type="NCBIfam" id="TIGR01033">
    <property type="entry name" value="YebC/PmpR family DNA-binding transcriptional regulator"/>
    <property type="match status" value="1"/>
</dbReference>
<evidence type="ECO:0000313" key="9">
    <source>
        <dbReference type="EMBL" id="RJP22825.1"/>
    </source>
</evidence>
<dbReference type="HAMAP" id="MF_00693">
    <property type="entry name" value="Transcrip_reg_TACO1"/>
    <property type="match status" value="1"/>
</dbReference>
<gene>
    <name evidence="9" type="ORF">C4520_07300</name>
</gene>
<dbReference type="AlphaFoldDB" id="A0A3A4NW71"/>
<evidence type="ECO:0000259" key="7">
    <source>
        <dbReference type="Pfam" id="PF01709"/>
    </source>
</evidence>
<protein>
    <recommendedName>
        <fullName evidence="6">Probable transcriptional regulatory protein C4520_07300</fullName>
    </recommendedName>
</protein>
<dbReference type="NCBIfam" id="NF009044">
    <property type="entry name" value="PRK12378.1"/>
    <property type="match status" value="1"/>
</dbReference>
<evidence type="ECO:0000313" key="10">
    <source>
        <dbReference type="Proteomes" id="UP000265882"/>
    </source>
</evidence>
<keyword evidence="5 6" id="KW-0804">Transcription</keyword>
<feature type="domain" description="TACO1/YebC-like second and third" evidence="7">
    <location>
        <begin position="82"/>
        <end position="237"/>
    </location>
</feature>
<dbReference type="PANTHER" id="PTHR12532:SF6">
    <property type="entry name" value="TRANSCRIPTIONAL REGULATORY PROTEIN YEBC-RELATED"/>
    <property type="match status" value="1"/>
</dbReference>